<evidence type="ECO:0000313" key="1">
    <source>
        <dbReference type="EMBL" id="KAI4369632.1"/>
    </source>
</evidence>
<reference evidence="2" key="1">
    <citation type="journal article" date="2023" name="Front. Plant Sci.">
        <title>Chromosomal-level genome assembly of Melastoma candidum provides insights into trichome evolution.</title>
        <authorList>
            <person name="Zhong Y."/>
            <person name="Wu W."/>
            <person name="Sun C."/>
            <person name="Zou P."/>
            <person name="Liu Y."/>
            <person name="Dai S."/>
            <person name="Zhou R."/>
        </authorList>
    </citation>
    <scope>NUCLEOTIDE SEQUENCE [LARGE SCALE GENOMIC DNA]</scope>
</reference>
<name>A0ACB9QTY1_9MYRT</name>
<sequence length="164" mass="18367">MMGVDNLGDFQWNITFYIIVCWILAAFGGLMFGYDIGVSGGVTGMDDFLVEFFPSIYERKRQTKEDNYCKYDDQFLQLFTSSIYISALFSSFAASKMCSKYGRKPTILFASLFYLIGSALSAGANQARSKRVAVGLCLGKFPARMAFGFKVNYSCGRIPFFEDS</sequence>
<keyword evidence="2" id="KW-1185">Reference proteome</keyword>
<evidence type="ECO:0000313" key="2">
    <source>
        <dbReference type="Proteomes" id="UP001057402"/>
    </source>
</evidence>
<protein>
    <submittedName>
        <fullName evidence="1">Uncharacterized protein</fullName>
    </submittedName>
</protein>
<accession>A0ACB9QTY1</accession>
<comment type="caution">
    <text evidence="1">The sequence shown here is derived from an EMBL/GenBank/DDBJ whole genome shotgun (WGS) entry which is preliminary data.</text>
</comment>
<dbReference type="Proteomes" id="UP001057402">
    <property type="component" value="Chromosome 5"/>
</dbReference>
<organism evidence="1 2">
    <name type="scientific">Melastoma candidum</name>
    <dbReference type="NCBI Taxonomy" id="119954"/>
    <lineage>
        <taxon>Eukaryota</taxon>
        <taxon>Viridiplantae</taxon>
        <taxon>Streptophyta</taxon>
        <taxon>Embryophyta</taxon>
        <taxon>Tracheophyta</taxon>
        <taxon>Spermatophyta</taxon>
        <taxon>Magnoliopsida</taxon>
        <taxon>eudicotyledons</taxon>
        <taxon>Gunneridae</taxon>
        <taxon>Pentapetalae</taxon>
        <taxon>rosids</taxon>
        <taxon>malvids</taxon>
        <taxon>Myrtales</taxon>
        <taxon>Melastomataceae</taxon>
        <taxon>Melastomatoideae</taxon>
        <taxon>Melastomateae</taxon>
        <taxon>Melastoma</taxon>
    </lineage>
</organism>
<dbReference type="EMBL" id="CM042884">
    <property type="protein sequence ID" value="KAI4369632.1"/>
    <property type="molecule type" value="Genomic_DNA"/>
</dbReference>
<gene>
    <name evidence="1" type="ORF">MLD38_018054</name>
</gene>
<proteinExistence type="predicted"/>